<organism evidence="2 3">
    <name type="scientific">Monilinia vaccinii-corymbosi</name>
    <dbReference type="NCBI Taxonomy" id="61207"/>
    <lineage>
        <taxon>Eukaryota</taxon>
        <taxon>Fungi</taxon>
        <taxon>Dikarya</taxon>
        <taxon>Ascomycota</taxon>
        <taxon>Pezizomycotina</taxon>
        <taxon>Leotiomycetes</taxon>
        <taxon>Helotiales</taxon>
        <taxon>Sclerotiniaceae</taxon>
        <taxon>Monilinia</taxon>
    </lineage>
</organism>
<gene>
    <name evidence="2" type="ORF">DSL72_007362</name>
</gene>
<keyword evidence="3" id="KW-1185">Reference proteome</keyword>
<feature type="region of interest" description="Disordered" evidence="1">
    <location>
        <begin position="202"/>
        <end position="238"/>
    </location>
</feature>
<dbReference type="EMBL" id="CP063410">
    <property type="protein sequence ID" value="QSZ36236.1"/>
    <property type="molecule type" value="Genomic_DNA"/>
</dbReference>
<reference evidence="2" key="1">
    <citation type="submission" date="2020-10" db="EMBL/GenBank/DDBJ databases">
        <title>Genome Sequence of Monilinia vaccinii-corymbosi Sheds Light on Mummy Berry Disease Infection of Blueberry and Mating Type.</title>
        <authorList>
            <person name="Yow A.G."/>
            <person name="Zhang Y."/>
            <person name="Bansal K."/>
            <person name="Eacker S.M."/>
            <person name="Sullivan S."/>
            <person name="Liachko I."/>
            <person name="Cubeta M.A."/>
            <person name="Rollins J.A."/>
            <person name="Ashrafi H."/>
        </authorList>
    </citation>
    <scope>NUCLEOTIDE SEQUENCE</scope>
    <source>
        <strain evidence="2">RL-1</strain>
    </source>
</reference>
<accession>A0A8A3PN27</accession>
<evidence type="ECO:0000256" key="1">
    <source>
        <dbReference type="SAM" id="MobiDB-lite"/>
    </source>
</evidence>
<dbReference type="AlphaFoldDB" id="A0A8A3PN27"/>
<dbReference type="Proteomes" id="UP000672032">
    <property type="component" value="Chromosome 6"/>
</dbReference>
<protein>
    <submittedName>
        <fullName evidence="2">Uncharacterized protein</fullName>
    </submittedName>
</protein>
<sequence length="238" mass="26299">MFPHQPQGEQRIKYQYGATNTPDIASTRWGPVVVFDGDNWFEFYESCVCALASAEAIAIVQGDEVEPKDGSESELFSFKERRGHAMPIINSGVNSVFRSGVVGFLTTYDVVGMWKHLKSYDCIGNRMCISNYQRRIPSSSGRSITDLEVISHLIKSTPQTATWEKHKKFFFDKWVLQDSPSLHEFIVSLSFAEPPVVASAHSLANSGGHGARRSRGKGRRGGRHGSHGTGGSQSREGC</sequence>
<evidence type="ECO:0000313" key="2">
    <source>
        <dbReference type="EMBL" id="QSZ36236.1"/>
    </source>
</evidence>
<proteinExistence type="predicted"/>
<dbReference type="OrthoDB" id="3540327at2759"/>
<feature type="compositionally biased region" description="Basic residues" evidence="1">
    <location>
        <begin position="210"/>
        <end position="226"/>
    </location>
</feature>
<name>A0A8A3PN27_9HELO</name>
<evidence type="ECO:0000313" key="3">
    <source>
        <dbReference type="Proteomes" id="UP000672032"/>
    </source>
</evidence>